<dbReference type="AlphaFoldDB" id="A0A2T0M9J5"/>
<dbReference type="NCBIfam" id="TIGR00393">
    <property type="entry name" value="kpsF"/>
    <property type="match status" value="1"/>
</dbReference>
<evidence type="ECO:0000256" key="5">
    <source>
        <dbReference type="PIRSR" id="PIRSR004692-2"/>
    </source>
</evidence>
<keyword evidence="5" id="KW-0862">Zinc</keyword>
<evidence type="ECO:0000313" key="11">
    <source>
        <dbReference type="Proteomes" id="UP000237640"/>
    </source>
</evidence>
<comment type="caution">
    <text evidence="10">The sequence shown here is derived from an EMBL/GenBank/DDBJ whole genome shotgun (WGS) entry which is preliminary data.</text>
</comment>
<dbReference type="PROSITE" id="PS51464">
    <property type="entry name" value="SIS"/>
    <property type="match status" value="1"/>
</dbReference>
<dbReference type="InterPro" id="IPR046342">
    <property type="entry name" value="CBS_dom_sf"/>
</dbReference>
<dbReference type="PROSITE" id="PS51371">
    <property type="entry name" value="CBS"/>
    <property type="match status" value="2"/>
</dbReference>
<accession>A0A2T0M9J5</accession>
<dbReference type="Pfam" id="PF01380">
    <property type="entry name" value="SIS"/>
    <property type="match status" value="1"/>
</dbReference>
<evidence type="ECO:0000256" key="7">
    <source>
        <dbReference type="PROSITE-ProRule" id="PRU00703"/>
    </source>
</evidence>
<dbReference type="InterPro" id="IPR001347">
    <property type="entry name" value="SIS_dom"/>
</dbReference>
<keyword evidence="2" id="KW-0677">Repeat</keyword>
<dbReference type="GO" id="GO:0097367">
    <property type="term" value="F:carbohydrate derivative binding"/>
    <property type="evidence" value="ECO:0007669"/>
    <property type="project" value="InterPro"/>
</dbReference>
<keyword evidence="10" id="KW-0413">Isomerase</keyword>
<dbReference type="InterPro" id="IPR046348">
    <property type="entry name" value="SIS_dom_sf"/>
</dbReference>
<dbReference type="InterPro" id="IPR004800">
    <property type="entry name" value="KdsD/KpsF-type"/>
</dbReference>
<evidence type="ECO:0000313" key="10">
    <source>
        <dbReference type="EMBL" id="PRX54145.1"/>
    </source>
</evidence>
<dbReference type="FunFam" id="3.40.50.10490:FF:000011">
    <property type="entry name" value="Arabinose 5-phosphate isomerase"/>
    <property type="match status" value="1"/>
</dbReference>
<evidence type="ECO:0000256" key="2">
    <source>
        <dbReference type="ARBA" id="ARBA00022737"/>
    </source>
</evidence>
<dbReference type="EMBL" id="PVYX01000002">
    <property type="protein sequence ID" value="PRX54145.1"/>
    <property type="molecule type" value="Genomic_DNA"/>
</dbReference>
<evidence type="ECO:0000259" key="9">
    <source>
        <dbReference type="PROSITE" id="PS51464"/>
    </source>
</evidence>
<dbReference type="SMART" id="SM00116">
    <property type="entry name" value="CBS"/>
    <property type="match status" value="2"/>
</dbReference>
<evidence type="ECO:0000259" key="8">
    <source>
        <dbReference type="PROSITE" id="PS51371"/>
    </source>
</evidence>
<comment type="similarity">
    <text evidence="1 4">Belongs to the SIS family. GutQ/KpsF subfamily.</text>
</comment>
<evidence type="ECO:0000256" key="6">
    <source>
        <dbReference type="PIRSR" id="PIRSR004692-3"/>
    </source>
</evidence>
<keyword evidence="11" id="KW-1185">Reference proteome</keyword>
<dbReference type="Gene3D" id="3.10.580.10">
    <property type="entry name" value="CBS-domain"/>
    <property type="match status" value="1"/>
</dbReference>
<dbReference type="GO" id="GO:1901135">
    <property type="term" value="P:carbohydrate derivative metabolic process"/>
    <property type="evidence" value="ECO:0007669"/>
    <property type="project" value="InterPro"/>
</dbReference>
<dbReference type="SUPFAM" id="SSF53697">
    <property type="entry name" value="SIS domain"/>
    <property type="match status" value="1"/>
</dbReference>
<feature type="site" description="Catalytically relevant" evidence="6">
    <location>
        <position position="63"/>
    </location>
</feature>
<reference evidence="10 11" key="1">
    <citation type="submission" date="2018-03" db="EMBL/GenBank/DDBJ databases">
        <title>Genomic Encyclopedia of Archaeal and Bacterial Type Strains, Phase II (KMG-II): from individual species to whole genera.</title>
        <authorList>
            <person name="Goeker M."/>
        </authorList>
    </citation>
    <scope>NUCLEOTIDE SEQUENCE [LARGE SCALE GENOMIC DNA]</scope>
    <source>
        <strain evidence="10 11">DSM 25027</strain>
    </source>
</reference>
<evidence type="ECO:0000256" key="4">
    <source>
        <dbReference type="PIRNR" id="PIRNR004692"/>
    </source>
</evidence>
<dbReference type="PANTHER" id="PTHR42745">
    <property type="match status" value="1"/>
</dbReference>
<feature type="binding site" evidence="5">
    <location>
        <position position="86"/>
    </location>
    <ligand>
        <name>Zn(2+)</name>
        <dbReference type="ChEBI" id="CHEBI:29105"/>
    </ligand>
</feature>
<gene>
    <name evidence="10" type="ORF">CLV81_2541</name>
</gene>
<dbReference type="GO" id="GO:0005975">
    <property type="term" value="P:carbohydrate metabolic process"/>
    <property type="evidence" value="ECO:0007669"/>
    <property type="project" value="InterPro"/>
</dbReference>
<dbReference type="Pfam" id="PF00571">
    <property type="entry name" value="CBS"/>
    <property type="match status" value="2"/>
</dbReference>
<dbReference type="Proteomes" id="UP000237640">
    <property type="component" value="Unassembled WGS sequence"/>
</dbReference>
<name>A0A2T0M9J5_9FLAO</name>
<evidence type="ECO:0000256" key="3">
    <source>
        <dbReference type="ARBA" id="ARBA00023122"/>
    </source>
</evidence>
<sequence>MQPNKLLINLSDTQSILSIAKRTIEIESKAIANLVDYLDDQFAEAVQHILECNGRVVVSGVGKSAIIASKIVATLNSTGTPAIFMHAADAIHGDLGTVQQNDVVICLSKSGNTPEIKALIPLIKLRKNKLIGITGNMDSILAKQADFTLNTFVEKEACPNNLAPTTSTSAQMAMGDALAICLLELRGFSRDDFAKYHPGGTLGKKLYLRVSDIASQNQKPKVSVNSSVKEVIVEISEKMLGATAVINEDKVVGVITDGDIRRMLKKYDNISTLTAKDIMTQNPKSVTKDTLAVKALELLQEKGITQLLVLDGDEYHGVVHIHNLINEGIL</sequence>
<organism evidence="10 11">
    <name type="scientific">Flagellimonas meridianipacifica</name>
    <dbReference type="NCBI Taxonomy" id="1080225"/>
    <lineage>
        <taxon>Bacteria</taxon>
        <taxon>Pseudomonadati</taxon>
        <taxon>Bacteroidota</taxon>
        <taxon>Flavobacteriia</taxon>
        <taxon>Flavobacteriales</taxon>
        <taxon>Flavobacteriaceae</taxon>
        <taxon>Flagellimonas</taxon>
    </lineage>
</organism>
<dbReference type="CDD" id="cd05014">
    <property type="entry name" value="SIS_Kpsf"/>
    <property type="match status" value="1"/>
</dbReference>
<keyword evidence="5" id="KW-0479">Metal-binding</keyword>
<dbReference type="CDD" id="cd04604">
    <property type="entry name" value="CBS_pair_SIS_assoc"/>
    <property type="match status" value="1"/>
</dbReference>
<feature type="domain" description="CBS" evidence="8">
    <location>
        <begin position="214"/>
        <end position="272"/>
    </location>
</feature>
<keyword evidence="3 7" id="KW-0129">CBS domain</keyword>
<dbReference type="PIRSF" id="PIRSF004692">
    <property type="entry name" value="KdsD_KpsF"/>
    <property type="match status" value="1"/>
</dbReference>
<dbReference type="GO" id="GO:0046872">
    <property type="term" value="F:metal ion binding"/>
    <property type="evidence" value="ECO:0007669"/>
    <property type="project" value="UniProtKB-KW"/>
</dbReference>
<dbReference type="GO" id="GO:0019146">
    <property type="term" value="F:arabinose-5-phosphate isomerase activity"/>
    <property type="evidence" value="ECO:0007669"/>
    <property type="project" value="UniProtKB-ARBA"/>
</dbReference>
<dbReference type="Gene3D" id="3.40.50.10490">
    <property type="entry name" value="Glucose-6-phosphate isomerase like protein, domain 1"/>
    <property type="match status" value="1"/>
</dbReference>
<feature type="site" description="Catalytically relevant" evidence="6">
    <location>
        <position position="197"/>
    </location>
</feature>
<dbReference type="InterPro" id="IPR000644">
    <property type="entry name" value="CBS_dom"/>
</dbReference>
<feature type="site" description="Catalytically relevant" evidence="6">
    <location>
        <position position="156"/>
    </location>
</feature>
<proteinExistence type="inferred from homology"/>
<dbReference type="InterPro" id="IPR035474">
    <property type="entry name" value="SIS_Kpsf"/>
</dbReference>
<feature type="domain" description="SIS" evidence="9">
    <location>
        <begin position="45"/>
        <end position="188"/>
    </location>
</feature>
<protein>
    <submittedName>
        <fullName evidence="10">Arabinose-5-phosphate isomerase</fullName>
    </submittedName>
</protein>
<dbReference type="PANTHER" id="PTHR42745:SF1">
    <property type="entry name" value="ARABINOSE 5-PHOSPHATE ISOMERASE KDSD"/>
    <property type="match status" value="1"/>
</dbReference>
<feature type="site" description="Catalytically relevant" evidence="6">
    <location>
        <position position="115"/>
    </location>
</feature>
<evidence type="ECO:0000256" key="1">
    <source>
        <dbReference type="ARBA" id="ARBA00008165"/>
    </source>
</evidence>
<dbReference type="InterPro" id="IPR050986">
    <property type="entry name" value="GutQ/KpsF_isomerases"/>
</dbReference>
<feature type="domain" description="CBS" evidence="8">
    <location>
        <begin position="279"/>
        <end position="330"/>
    </location>
</feature>